<protein>
    <submittedName>
        <fullName evidence="1">Uncharacterized protein</fullName>
    </submittedName>
</protein>
<dbReference type="EMBL" id="UINC01129748">
    <property type="protein sequence ID" value="SVD10348.1"/>
    <property type="molecule type" value="Genomic_DNA"/>
</dbReference>
<dbReference type="AlphaFoldDB" id="A0A382SME8"/>
<feature type="non-terminal residue" evidence="1">
    <location>
        <position position="1"/>
    </location>
</feature>
<accession>A0A382SME8</accession>
<evidence type="ECO:0000313" key="1">
    <source>
        <dbReference type="EMBL" id="SVD10348.1"/>
    </source>
</evidence>
<organism evidence="1">
    <name type="scientific">marine metagenome</name>
    <dbReference type="NCBI Taxonomy" id="408172"/>
    <lineage>
        <taxon>unclassified sequences</taxon>
        <taxon>metagenomes</taxon>
        <taxon>ecological metagenomes</taxon>
    </lineage>
</organism>
<name>A0A382SME8_9ZZZZ</name>
<reference evidence="1" key="1">
    <citation type="submission" date="2018-05" db="EMBL/GenBank/DDBJ databases">
        <authorList>
            <person name="Lanie J.A."/>
            <person name="Ng W.-L."/>
            <person name="Kazmierczak K.M."/>
            <person name="Andrzejewski T.M."/>
            <person name="Davidsen T.M."/>
            <person name="Wayne K.J."/>
            <person name="Tettelin H."/>
            <person name="Glass J.I."/>
            <person name="Rusch D."/>
            <person name="Podicherti R."/>
            <person name="Tsui H.-C.T."/>
            <person name="Winkler M.E."/>
        </authorList>
    </citation>
    <scope>NUCLEOTIDE SEQUENCE</scope>
</reference>
<sequence length="186" mass="20023">TITQVNPLLEAYECNTGLQEGATSQFILSGTNQIAPTVATNLACALHYSTTPPSRPEHFYHKPDDETNFTTATTTSGNNFTINDGMWLEDMYVSVFTAVYTVSQSLTGYGEFSSNDFGNSLPLKVPMQPGCASLGATGTQGILALASYHNTHMPMKTSCKINTSFTNDITQTGTTSFIMGVGYTKQ</sequence>
<proteinExistence type="predicted"/>
<gene>
    <name evidence="1" type="ORF">METZ01_LOCUS363202</name>
</gene>